<dbReference type="Proteomes" id="UP000199400">
    <property type="component" value="Unassembled WGS sequence"/>
</dbReference>
<evidence type="ECO:0000313" key="1">
    <source>
        <dbReference type="EMBL" id="SFF03329.1"/>
    </source>
</evidence>
<reference evidence="2" key="1">
    <citation type="submission" date="2016-10" db="EMBL/GenBank/DDBJ databases">
        <authorList>
            <person name="Varghese N."/>
            <person name="Submissions S."/>
        </authorList>
    </citation>
    <scope>NUCLEOTIDE SEQUENCE [LARGE SCALE GENOMIC DNA]</scope>
    <source>
        <strain evidence="2">ATCC 25963</strain>
    </source>
</reference>
<keyword evidence="2" id="KW-1185">Reference proteome</keyword>
<name>A0A1I2FEK8_9BACT</name>
<proteinExistence type="predicted"/>
<accession>A0A1I2FEK8</accession>
<evidence type="ECO:0000313" key="2">
    <source>
        <dbReference type="Proteomes" id="UP000199400"/>
    </source>
</evidence>
<protein>
    <submittedName>
        <fullName evidence="1">Uncharacterized protein</fullName>
    </submittedName>
</protein>
<sequence length="207" mass="20983">MFAAPAFSRTARRQPVVTGLRLLLAARARGGLQPKQGGGVHPSAAVASLLLSLFASPVAAESAPAPAPPASVGDFFDSLQAPITLENLRADAEDGYLEISYDLRGVGAVSVAVYSEDEDSGRGHVTVGEAVMVEVGFVDGALAWEWADFAGLGATQAHDVAASVVQVWQEDMLTDALGAASRDGKCDVAGKIAGASTATLVGAGACC</sequence>
<dbReference type="EMBL" id="FOMX01000026">
    <property type="protein sequence ID" value="SFF03329.1"/>
    <property type="molecule type" value="Genomic_DNA"/>
</dbReference>
<dbReference type="AlphaFoldDB" id="A0A1I2FEK8"/>
<dbReference type="RefSeq" id="WP_096328621.1">
    <property type="nucleotide sequence ID" value="NZ_FOMX01000026.1"/>
</dbReference>
<organism evidence="1 2">
    <name type="scientific">Nannocystis exedens</name>
    <dbReference type="NCBI Taxonomy" id="54"/>
    <lineage>
        <taxon>Bacteria</taxon>
        <taxon>Pseudomonadati</taxon>
        <taxon>Myxococcota</taxon>
        <taxon>Polyangia</taxon>
        <taxon>Nannocystales</taxon>
        <taxon>Nannocystaceae</taxon>
        <taxon>Nannocystis</taxon>
    </lineage>
</organism>
<gene>
    <name evidence="1" type="ORF">SAMN02745121_06585</name>
</gene>